<feature type="domain" description="Mutator-like transposase" evidence="1">
    <location>
        <begin position="89"/>
        <end position="252"/>
    </location>
</feature>
<sequence>MRASLSIQMIELRFCTSCCEDLSVRKATLELATFLESRNSKTAEVGNIVVSDLHGENMTSAASSNNAGTLDSASKAKLSNSDDAYSPAEHENGDVFESNVRFFYDIRAIGKGPTAAKLLCGILDLPQPPTRMNKYTEVIGTAVETVATPSVKTAVEEAIQINDGDKSIPVAFDGTWQKRGHASKNYVATVTSVDSRKVSDFEVLKKHCFKSNLPTEEHSCDKNYEGTSGEFLGDGYSKAHKRVVEEHPYKKKEIKKLNVLAMHRREWAKLAGDFHSYEHSIPEAVMEVGKPIYRNLTHPDLLRKCLHGKTQNLNESFNNLIWRRLPKNVCVGLKTLQWGVNDAVIPFNEGNFGIFKVLQEFYISPGPNALKTLKFLDKA</sequence>
<evidence type="ECO:0000259" key="1">
    <source>
        <dbReference type="Pfam" id="PF20700"/>
    </source>
</evidence>
<protein>
    <recommendedName>
        <fullName evidence="1">Mutator-like transposase domain-containing protein</fullName>
    </recommendedName>
</protein>
<dbReference type="InterPro" id="IPR049012">
    <property type="entry name" value="Mutator_transp_dom"/>
</dbReference>
<organism evidence="2 3">
    <name type="scientific">Dryococelus australis</name>
    <dbReference type="NCBI Taxonomy" id="614101"/>
    <lineage>
        <taxon>Eukaryota</taxon>
        <taxon>Metazoa</taxon>
        <taxon>Ecdysozoa</taxon>
        <taxon>Arthropoda</taxon>
        <taxon>Hexapoda</taxon>
        <taxon>Insecta</taxon>
        <taxon>Pterygota</taxon>
        <taxon>Neoptera</taxon>
        <taxon>Polyneoptera</taxon>
        <taxon>Phasmatodea</taxon>
        <taxon>Verophasmatodea</taxon>
        <taxon>Anareolatae</taxon>
        <taxon>Phasmatidae</taxon>
        <taxon>Eurycanthinae</taxon>
        <taxon>Dryococelus</taxon>
    </lineage>
</organism>
<dbReference type="EMBL" id="JARBHB010000012">
    <property type="protein sequence ID" value="KAJ8871915.1"/>
    <property type="molecule type" value="Genomic_DNA"/>
</dbReference>
<gene>
    <name evidence="2" type="ORF">PR048_028255</name>
</gene>
<reference evidence="2 3" key="1">
    <citation type="submission" date="2023-02" db="EMBL/GenBank/DDBJ databases">
        <title>LHISI_Scaffold_Assembly.</title>
        <authorList>
            <person name="Stuart O.P."/>
            <person name="Cleave R."/>
            <person name="Magrath M.J.L."/>
            <person name="Mikheyev A.S."/>
        </authorList>
    </citation>
    <scope>NUCLEOTIDE SEQUENCE [LARGE SCALE GENOMIC DNA]</scope>
    <source>
        <strain evidence="2">Daus_M_001</strain>
        <tissue evidence="2">Leg muscle</tissue>
    </source>
</reference>
<evidence type="ECO:0000313" key="2">
    <source>
        <dbReference type="EMBL" id="KAJ8871915.1"/>
    </source>
</evidence>
<keyword evidence="3" id="KW-1185">Reference proteome</keyword>
<name>A0ABQ9GIS5_9NEOP</name>
<proteinExistence type="predicted"/>
<comment type="caution">
    <text evidence="2">The sequence shown here is derived from an EMBL/GenBank/DDBJ whole genome shotgun (WGS) entry which is preliminary data.</text>
</comment>
<evidence type="ECO:0000313" key="3">
    <source>
        <dbReference type="Proteomes" id="UP001159363"/>
    </source>
</evidence>
<dbReference type="Pfam" id="PF20700">
    <property type="entry name" value="Mutator"/>
    <property type="match status" value="1"/>
</dbReference>
<dbReference type="Proteomes" id="UP001159363">
    <property type="component" value="Chromosome 11"/>
</dbReference>
<accession>A0ABQ9GIS5</accession>